<dbReference type="CDD" id="cd03112">
    <property type="entry name" value="CobW-like"/>
    <property type="match status" value="1"/>
</dbReference>
<reference evidence="8 9" key="1">
    <citation type="submission" date="2021-03" db="EMBL/GenBank/DDBJ databases">
        <title>The complete genome sequence of Acetobacter sacchari TBRC 11175.</title>
        <authorList>
            <person name="Charoenyingcharoen P."/>
            <person name="Yukphan P."/>
        </authorList>
    </citation>
    <scope>NUCLEOTIDE SEQUENCE [LARGE SCALE GENOMIC DNA]</scope>
    <source>
        <strain evidence="8 9">TBRC 11175</strain>
    </source>
</reference>
<evidence type="ECO:0000256" key="5">
    <source>
        <dbReference type="ARBA" id="ARBA00045658"/>
    </source>
</evidence>
<evidence type="ECO:0000313" key="9">
    <source>
        <dbReference type="Proteomes" id="UP000664771"/>
    </source>
</evidence>
<dbReference type="Pfam" id="PF02492">
    <property type="entry name" value="cobW"/>
    <property type="match status" value="1"/>
</dbReference>
<comment type="caution">
    <text evidence="8">The sequence shown here is derived from an EMBL/GenBank/DDBJ whole genome shotgun (WGS) entry which is preliminary data.</text>
</comment>
<comment type="catalytic activity">
    <reaction evidence="6">
        <text>GTP + H2O = GDP + phosphate + H(+)</text>
        <dbReference type="Rhea" id="RHEA:19669"/>
        <dbReference type="ChEBI" id="CHEBI:15377"/>
        <dbReference type="ChEBI" id="CHEBI:15378"/>
        <dbReference type="ChEBI" id="CHEBI:37565"/>
        <dbReference type="ChEBI" id="CHEBI:43474"/>
        <dbReference type="ChEBI" id="CHEBI:58189"/>
    </reaction>
    <physiologicalReaction direction="left-to-right" evidence="6">
        <dbReference type="Rhea" id="RHEA:19670"/>
    </physiologicalReaction>
</comment>
<dbReference type="SMART" id="SM00833">
    <property type="entry name" value="CobW_C"/>
    <property type="match status" value="1"/>
</dbReference>
<dbReference type="PANTHER" id="PTHR13748">
    <property type="entry name" value="COBW-RELATED"/>
    <property type="match status" value="1"/>
</dbReference>
<sequence>MSASLVGDVAVPVYVLGGFLGAGKTTLLNRLMARREAENLAVIVNDFGAIDVDSTLLERREEDILSLRNGCVCCSLQGDLFSTIRMLLGRTPQPEMIVIECSGVSRLTDMRTALMDSVIWRHAALEGVLCVVDAQSLVVEDEGVFDPLWIEQIRAADLLTLSRLDILAPAEVDFAHARLRNIASGTPVVDTPEALLAHSALSGSGGRRRFAAVAAGVEGGKAEDSFASLAWESERPVDLALFQETVGRFSAQLLRAKGILYHAGASGSPLLLQMVGRRASLGPAPDRAAADPRTRLVFIGRRQGFPSGDLAEALDRCVVTTQE</sequence>
<keyword evidence="1" id="KW-0547">Nucleotide-binding</keyword>
<keyword evidence="9" id="KW-1185">Reference proteome</keyword>
<dbReference type="InterPro" id="IPR003495">
    <property type="entry name" value="CobW/HypB/UreG_nucleotide-bd"/>
</dbReference>
<evidence type="ECO:0000256" key="6">
    <source>
        <dbReference type="ARBA" id="ARBA00049117"/>
    </source>
</evidence>
<protein>
    <submittedName>
        <fullName evidence="8">GTP-binding protein</fullName>
    </submittedName>
</protein>
<evidence type="ECO:0000256" key="1">
    <source>
        <dbReference type="ARBA" id="ARBA00022741"/>
    </source>
</evidence>
<evidence type="ECO:0000256" key="4">
    <source>
        <dbReference type="ARBA" id="ARBA00034320"/>
    </source>
</evidence>
<evidence type="ECO:0000256" key="2">
    <source>
        <dbReference type="ARBA" id="ARBA00022801"/>
    </source>
</evidence>
<evidence type="ECO:0000313" key="8">
    <source>
        <dbReference type="EMBL" id="MBO1360707.1"/>
    </source>
</evidence>
<dbReference type="Gene3D" id="3.40.50.300">
    <property type="entry name" value="P-loop containing nucleotide triphosphate hydrolases"/>
    <property type="match status" value="1"/>
</dbReference>
<dbReference type="PANTHER" id="PTHR13748:SF62">
    <property type="entry name" value="COBW DOMAIN-CONTAINING PROTEIN"/>
    <property type="match status" value="1"/>
</dbReference>
<keyword evidence="2" id="KW-0378">Hydrolase</keyword>
<dbReference type="SUPFAM" id="SSF90002">
    <property type="entry name" value="Hypothetical protein YjiA, C-terminal domain"/>
    <property type="match status" value="1"/>
</dbReference>
<dbReference type="Gene3D" id="3.30.1220.10">
    <property type="entry name" value="CobW-like, C-terminal domain"/>
    <property type="match status" value="1"/>
</dbReference>
<dbReference type="Proteomes" id="UP000664771">
    <property type="component" value="Unassembled WGS sequence"/>
</dbReference>
<comment type="similarity">
    <text evidence="4">Belongs to the SIMIBI class G3E GTPase family. ZNG1 subfamily.</text>
</comment>
<keyword evidence="3" id="KW-0143">Chaperone</keyword>
<organism evidence="8 9">
    <name type="scientific">Acetobacter sacchari</name>
    <dbReference type="NCBI Taxonomy" id="2661687"/>
    <lineage>
        <taxon>Bacteria</taxon>
        <taxon>Pseudomonadati</taxon>
        <taxon>Pseudomonadota</taxon>
        <taxon>Alphaproteobacteria</taxon>
        <taxon>Acetobacterales</taxon>
        <taxon>Acetobacteraceae</taxon>
        <taxon>Acetobacter</taxon>
    </lineage>
</organism>
<dbReference type="InterPro" id="IPR036627">
    <property type="entry name" value="CobW-likC_sf"/>
</dbReference>
<evidence type="ECO:0000256" key="3">
    <source>
        <dbReference type="ARBA" id="ARBA00023186"/>
    </source>
</evidence>
<name>A0ABS3LXR7_9PROT</name>
<dbReference type="EMBL" id="JAFVMF010000013">
    <property type="protein sequence ID" value="MBO1360707.1"/>
    <property type="molecule type" value="Genomic_DNA"/>
</dbReference>
<accession>A0ABS3LXR7</accession>
<comment type="function">
    <text evidence="5">Zinc chaperone that directly transfers zinc cofactor to target proteins, thereby activating them. Zinc is transferred from the CXCC motif in the GTPase domain to the zinc binding site in target proteins in a process requiring GTP hydrolysis.</text>
</comment>
<dbReference type="InterPro" id="IPR051316">
    <property type="entry name" value="Zinc-reg_GTPase_activator"/>
</dbReference>
<evidence type="ECO:0000259" key="7">
    <source>
        <dbReference type="SMART" id="SM00833"/>
    </source>
</evidence>
<dbReference type="Pfam" id="PF07683">
    <property type="entry name" value="CobW_C"/>
    <property type="match status" value="1"/>
</dbReference>
<dbReference type="RefSeq" id="WP_207881958.1">
    <property type="nucleotide sequence ID" value="NZ_JAFVMF010000013.1"/>
</dbReference>
<dbReference type="SUPFAM" id="SSF52540">
    <property type="entry name" value="P-loop containing nucleoside triphosphate hydrolases"/>
    <property type="match status" value="1"/>
</dbReference>
<feature type="domain" description="CobW C-terminal" evidence="7">
    <location>
        <begin position="226"/>
        <end position="318"/>
    </location>
</feature>
<dbReference type="InterPro" id="IPR011629">
    <property type="entry name" value="CobW-like_C"/>
</dbReference>
<proteinExistence type="inferred from homology"/>
<dbReference type="InterPro" id="IPR027417">
    <property type="entry name" value="P-loop_NTPase"/>
</dbReference>
<gene>
    <name evidence="8" type="ORF">J2D73_13010</name>
</gene>